<organism evidence="7 8">
    <name type="scientific">Paragonimus westermani</name>
    <dbReference type="NCBI Taxonomy" id="34504"/>
    <lineage>
        <taxon>Eukaryota</taxon>
        <taxon>Metazoa</taxon>
        <taxon>Spiralia</taxon>
        <taxon>Lophotrochozoa</taxon>
        <taxon>Platyhelminthes</taxon>
        <taxon>Trematoda</taxon>
        <taxon>Digenea</taxon>
        <taxon>Plagiorchiida</taxon>
        <taxon>Troglotremata</taxon>
        <taxon>Troglotrematidae</taxon>
        <taxon>Paragonimus</taxon>
    </lineage>
</organism>
<accession>A0A8T0DKX6</accession>
<reference evidence="7 8" key="1">
    <citation type="submission" date="2019-07" db="EMBL/GenBank/DDBJ databases">
        <title>Annotation for the trematode Paragonimus westermani.</title>
        <authorList>
            <person name="Choi Y.-J."/>
        </authorList>
    </citation>
    <scope>NUCLEOTIDE SEQUENCE [LARGE SCALE GENOMIC DNA]</scope>
    <source>
        <strain evidence="7">180907_Pwestermani</strain>
    </source>
</reference>
<protein>
    <recommendedName>
        <fullName evidence="6">G-protein coupled receptors family 1 profile domain-containing protein</fullName>
    </recommendedName>
</protein>
<keyword evidence="2 5" id="KW-0812">Transmembrane</keyword>
<proteinExistence type="predicted"/>
<dbReference type="GO" id="GO:0004930">
    <property type="term" value="F:G protein-coupled receptor activity"/>
    <property type="evidence" value="ECO:0007669"/>
    <property type="project" value="InterPro"/>
</dbReference>
<dbReference type="InterPro" id="IPR000276">
    <property type="entry name" value="GPCR_Rhodpsn"/>
</dbReference>
<gene>
    <name evidence="7" type="ORF">P879_03657</name>
</gene>
<feature type="transmembrane region" description="Helical" evidence="5">
    <location>
        <begin position="174"/>
        <end position="200"/>
    </location>
</feature>
<dbReference type="InterPro" id="IPR017452">
    <property type="entry name" value="GPCR_Rhodpsn_7TM"/>
</dbReference>
<evidence type="ECO:0000259" key="6">
    <source>
        <dbReference type="PROSITE" id="PS50262"/>
    </source>
</evidence>
<evidence type="ECO:0000256" key="3">
    <source>
        <dbReference type="ARBA" id="ARBA00022989"/>
    </source>
</evidence>
<evidence type="ECO:0000256" key="2">
    <source>
        <dbReference type="ARBA" id="ARBA00022692"/>
    </source>
</evidence>
<comment type="caution">
    <text evidence="7">The sequence shown here is derived from an EMBL/GenBank/DDBJ whole genome shotgun (WGS) entry which is preliminary data.</text>
</comment>
<comment type="subcellular location">
    <subcellularLocation>
        <location evidence="1">Membrane</location>
    </subcellularLocation>
</comment>
<dbReference type="Pfam" id="PF00001">
    <property type="entry name" value="7tm_1"/>
    <property type="match status" value="1"/>
</dbReference>
<dbReference type="PROSITE" id="PS50262">
    <property type="entry name" value="G_PROTEIN_RECEP_F1_2"/>
    <property type="match status" value="1"/>
</dbReference>
<dbReference type="GO" id="GO:0016020">
    <property type="term" value="C:membrane"/>
    <property type="evidence" value="ECO:0007669"/>
    <property type="project" value="UniProtKB-SubCell"/>
</dbReference>
<evidence type="ECO:0000313" key="7">
    <source>
        <dbReference type="EMBL" id="KAF8567584.1"/>
    </source>
</evidence>
<keyword evidence="4 5" id="KW-0472">Membrane</keyword>
<keyword evidence="8" id="KW-1185">Reference proteome</keyword>
<name>A0A8T0DKX6_9TREM</name>
<dbReference type="PANTHER" id="PTHR45698:SF1">
    <property type="entry name" value="TRACE AMINE-ASSOCIATED RECEPTOR 13C-LIKE"/>
    <property type="match status" value="1"/>
</dbReference>
<dbReference type="OrthoDB" id="6255024at2759"/>
<feature type="domain" description="G-protein coupled receptors family 1 profile" evidence="6">
    <location>
        <begin position="22"/>
        <end position="280"/>
    </location>
</feature>
<dbReference type="SUPFAM" id="SSF81321">
    <property type="entry name" value="Family A G protein-coupled receptor-like"/>
    <property type="match status" value="1"/>
</dbReference>
<sequence>MAGLELAVRIGFGIIAFIGAMINCFIFHLLLKVKLGSRSTMTLLRNQCLFDALSCLIAILTNMTGPVVHTANLTFNTIMCYLWSYGSFFSFSVVLSIHNLIYISVDRLIATFYPIGYKQRQKGLIVSCYVYLLLIALVLCVPVFFNRRYENELCLWKHATDNPRLSVLLTVHSYIWLLFEYVLPALLTVGIHSLIVWRIVRSRNQTCRSTQSDDQTEMHMCRLVGTIVLYCLICALFQLPDALAYLFERTGIGSYDPGSVMHQARLMSITIAYCVNPCVLMALNTALREQAKQQFVTCAKCARANLKRAACAS</sequence>
<dbReference type="Gene3D" id="1.20.1070.10">
    <property type="entry name" value="Rhodopsin 7-helix transmembrane proteins"/>
    <property type="match status" value="1"/>
</dbReference>
<feature type="transmembrane region" description="Helical" evidence="5">
    <location>
        <begin position="81"/>
        <end position="103"/>
    </location>
</feature>
<keyword evidence="3 5" id="KW-1133">Transmembrane helix</keyword>
<evidence type="ECO:0000313" key="8">
    <source>
        <dbReference type="Proteomes" id="UP000699462"/>
    </source>
</evidence>
<dbReference type="AlphaFoldDB" id="A0A8T0DKX6"/>
<dbReference type="Proteomes" id="UP000699462">
    <property type="component" value="Unassembled WGS sequence"/>
</dbReference>
<evidence type="ECO:0000256" key="1">
    <source>
        <dbReference type="ARBA" id="ARBA00004370"/>
    </source>
</evidence>
<feature type="transmembrane region" description="Helical" evidence="5">
    <location>
        <begin position="124"/>
        <end position="145"/>
    </location>
</feature>
<dbReference type="EMBL" id="JTDF01003688">
    <property type="protein sequence ID" value="KAF8567584.1"/>
    <property type="molecule type" value="Genomic_DNA"/>
</dbReference>
<feature type="transmembrane region" description="Helical" evidence="5">
    <location>
        <begin position="266"/>
        <end position="287"/>
    </location>
</feature>
<dbReference type="CDD" id="cd00637">
    <property type="entry name" value="7tm_classA_rhodopsin-like"/>
    <property type="match status" value="1"/>
</dbReference>
<feature type="transmembrane region" description="Helical" evidence="5">
    <location>
        <begin position="221"/>
        <end position="246"/>
    </location>
</feature>
<evidence type="ECO:0000256" key="4">
    <source>
        <dbReference type="ARBA" id="ARBA00023136"/>
    </source>
</evidence>
<feature type="transmembrane region" description="Helical" evidence="5">
    <location>
        <begin position="6"/>
        <end position="31"/>
    </location>
</feature>
<dbReference type="PANTHER" id="PTHR45698">
    <property type="entry name" value="TRACE AMINE-ASSOCIATED RECEPTOR 19N-RELATED"/>
    <property type="match status" value="1"/>
</dbReference>
<evidence type="ECO:0000256" key="5">
    <source>
        <dbReference type="SAM" id="Phobius"/>
    </source>
</evidence>